<reference evidence="1 2" key="1">
    <citation type="submission" date="2013-01" db="EMBL/GenBank/DDBJ databases">
        <authorList>
            <person name="Harkins D.M."/>
            <person name="Durkin A.S."/>
            <person name="Brinkac L.M."/>
            <person name="Haft D.H."/>
            <person name="Selengut J.D."/>
            <person name="Sanka R."/>
            <person name="DePew J."/>
            <person name="Purushe J."/>
            <person name="Whelen A.C."/>
            <person name="Vinetz J.M."/>
            <person name="Sutton G.G."/>
            <person name="Nierman W.C."/>
            <person name="Fouts D.E."/>
        </authorList>
    </citation>
    <scope>NUCLEOTIDE SEQUENCE [LARGE SCALE GENOMIC DNA]</scope>
    <source>
        <strain evidence="1 2">2001034031</strain>
    </source>
</reference>
<dbReference type="AlphaFoldDB" id="M6Y4B1"/>
<sequence length="39" mass="4870">MSLLFAPIFLRRTHVKKRFKKTKVSLKRIAFAYFRFFLY</sequence>
<dbReference type="EMBL" id="AKXB02000124">
    <property type="protein sequence ID" value="EMO88510.1"/>
    <property type="molecule type" value="Genomic_DNA"/>
</dbReference>
<name>M6Y4B1_9LEPT</name>
<dbReference type="Proteomes" id="UP000012138">
    <property type="component" value="Unassembled WGS sequence"/>
</dbReference>
<protein>
    <submittedName>
        <fullName evidence="1">Uncharacterized protein</fullName>
    </submittedName>
</protein>
<gene>
    <name evidence="1" type="ORF">LEP1GSC024_1312</name>
</gene>
<evidence type="ECO:0000313" key="1">
    <source>
        <dbReference type="EMBL" id="EMO88510.1"/>
    </source>
</evidence>
<organism evidence="1 2">
    <name type="scientific">Leptospira noguchii str. 2001034031</name>
    <dbReference type="NCBI Taxonomy" id="1193053"/>
    <lineage>
        <taxon>Bacteria</taxon>
        <taxon>Pseudomonadati</taxon>
        <taxon>Spirochaetota</taxon>
        <taxon>Spirochaetia</taxon>
        <taxon>Leptospirales</taxon>
        <taxon>Leptospiraceae</taxon>
        <taxon>Leptospira</taxon>
    </lineage>
</organism>
<proteinExistence type="predicted"/>
<evidence type="ECO:0000313" key="2">
    <source>
        <dbReference type="Proteomes" id="UP000012138"/>
    </source>
</evidence>
<comment type="caution">
    <text evidence="1">The sequence shown here is derived from an EMBL/GenBank/DDBJ whole genome shotgun (WGS) entry which is preliminary data.</text>
</comment>
<accession>M6Y4B1</accession>